<keyword evidence="4" id="KW-1185">Reference proteome</keyword>
<dbReference type="EMBL" id="CT573213">
    <property type="protein sequence ID" value="CAJ62319.1"/>
    <property type="molecule type" value="Genomic_DNA"/>
</dbReference>
<organism evidence="3 4">
    <name type="scientific">Frankia alni (strain DSM 45986 / CECT 9034 / ACN14a)</name>
    <dbReference type="NCBI Taxonomy" id="326424"/>
    <lineage>
        <taxon>Bacteria</taxon>
        <taxon>Bacillati</taxon>
        <taxon>Actinomycetota</taxon>
        <taxon>Actinomycetes</taxon>
        <taxon>Frankiales</taxon>
        <taxon>Frankiaceae</taxon>
        <taxon>Frankia</taxon>
    </lineage>
</organism>
<dbReference type="InterPro" id="IPR025296">
    <property type="entry name" value="DUF4158"/>
</dbReference>
<feature type="domain" description="DUF4158" evidence="2">
    <location>
        <begin position="15"/>
        <end position="102"/>
    </location>
</feature>
<accession>Q0RJJ3</accession>
<evidence type="ECO:0000313" key="3">
    <source>
        <dbReference type="EMBL" id="CAJ62319.1"/>
    </source>
</evidence>
<name>Q0RJJ3_FRAAA</name>
<dbReference type="eggNOG" id="COG4644">
    <property type="taxonomic scope" value="Bacteria"/>
</dbReference>
<proteinExistence type="predicted"/>
<dbReference type="AlphaFoldDB" id="Q0RJJ3"/>
<evidence type="ECO:0000256" key="1">
    <source>
        <dbReference type="SAM" id="MobiDB-lite"/>
    </source>
</evidence>
<evidence type="ECO:0000259" key="2">
    <source>
        <dbReference type="Pfam" id="PF13700"/>
    </source>
</evidence>
<gene>
    <name evidence="3" type="ordered locus">FRAAL3676</name>
</gene>
<reference evidence="3 4" key="1">
    <citation type="journal article" date="2007" name="Genome Res.">
        <title>Genome characteristics of facultatively symbiotic Frankia sp. strains reflect host range and host plant biogeography.</title>
        <authorList>
            <person name="Normand P."/>
            <person name="Lapierre P."/>
            <person name="Tisa L.S."/>
            <person name="Gogarten J.P."/>
            <person name="Alloisio N."/>
            <person name="Bagnarol E."/>
            <person name="Bassi C.A."/>
            <person name="Berry A.M."/>
            <person name="Bickhart D.M."/>
            <person name="Choisne N."/>
            <person name="Couloux A."/>
            <person name="Cournoyer B."/>
            <person name="Cruveiller S."/>
            <person name="Daubin V."/>
            <person name="Demange N."/>
            <person name="Francino M.P."/>
            <person name="Goltsman E."/>
            <person name="Huang Y."/>
            <person name="Kopp O.R."/>
            <person name="Labarre L."/>
            <person name="Lapidus A."/>
            <person name="Lavire C."/>
            <person name="Marechal J."/>
            <person name="Martinez M."/>
            <person name="Mastronunzio J.E."/>
            <person name="Mullin B.C."/>
            <person name="Niemann J."/>
            <person name="Pujic P."/>
            <person name="Rawnsley T."/>
            <person name="Rouy Z."/>
            <person name="Schenowitz C."/>
            <person name="Sellstedt A."/>
            <person name="Tavares F."/>
            <person name="Tomkins J.P."/>
            <person name="Vallenet D."/>
            <person name="Valverde C."/>
            <person name="Wall L.G."/>
            <person name="Wang Y."/>
            <person name="Medigue C."/>
            <person name="Benson D.R."/>
        </authorList>
    </citation>
    <scope>NUCLEOTIDE SEQUENCE [LARGE SCALE GENOMIC DNA]</scope>
    <source>
        <strain evidence="4">DSM 45986 / CECT 9034 / ACN14a</strain>
    </source>
</reference>
<dbReference type="Pfam" id="PF13700">
    <property type="entry name" value="DUF4158"/>
    <property type="match status" value="1"/>
</dbReference>
<feature type="region of interest" description="Disordered" evidence="1">
    <location>
        <begin position="94"/>
        <end position="140"/>
    </location>
</feature>
<sequence>MTCYGDDGGPTSVTTDDEAAAYGRYAGAPSRADLERVFFVDDEDRALVERHRGEHMKLGFSLHLVTVRWVGMFLEDPLDVPTAVLDFMAEQLGVADPSCPSSPPSASRPHGPHRARRPADTTAAPVRHPTSSMHSGEEPE</sequence>
<dbReference type="STRING" id="326424.FRAAL3676"/>
<dbReference type="HOGENOM" id="CLU_1832223_0_0_11"/>
<evidence type="ECO:0000313" key="4">
    <source>
        <dbReference type="Proteomes" id="UP000000657"/>
    </source>
</evidence>
<dbReference type="Proteomes" id="UP000000657">
    <property type="component" value="Chromosome"/>
</dbReference>
<protein>
    <submittedName>
        <fullName evidence="3">Transposase TnpA</fullName>
    </submittedName>
</protein>
<dbReference type="KEGG" id="fal:FRAAL3676"/>